<keyword evidence="8" id="KW-1185">Reference proteome</keyword>
<feature type="transmembrane region" description="Helical" evidence="5">
    <location>
        <begin position="94"/>
        <end position="114"/>
    </location>
</feature>
<evidence type="ECO:0000256" key="5">
    <source>
        <dbReference type="SAM" id="Phobius"/>
    </source>
</evidence>
<feature type="transmembrane region" description="Helical" evidence="5">
    <location>
        <begin position="68"/>
        <end position="88"/>
    </location>
</feature>
<reference evidence="7 8" key="1">
    <citation type="journal article" date="2015" name="Genome Biol. Evol.">
        <title>Comparative Genomics of a Bacterivorous Green Alga Reveals Evolutionary Causalities and Consequences of Phago-Mixotrophic Mode of Nutrition.</title>
        <authorList>
            <person name="Burns J.A."/>
            <person name="Paasch A."/>
            <person name="Narechania A."/>
            <person name="Kim E."/>
        </authorList>
    </citation>
    <scope>NUCLEOTIDE SEQUENCE [LARGE SCALE GENOMIC DNA]</scope>
    <source>
        <strain evidence="7 8">PLY_AMNH</strain>
    </source>
</reference>
<name>A0AAE0EN59_9CHLO</name>
<evidence type="ECO:0008006" key="9">
    <source>
        <dbReference type="Google" id="ProtNLM"/>
    </source>
</evidence>
<feature type="signal peptide" evidence="6">
    <location>
        <begin position="1"/>
        <end position="21"/>
    </location>
</feature>
<dbReference type="PANTHER" id="PTHR43461:SF1">
    <property type="entry name" value="TRANSMEMBRANE PROTEIN 256"/>
    <property type="match status" value="1"/>
</dbReference>
<keyword evidence="2 5" id="KW-0812">Transmembrane</keyword>
<proteinExistence type="predicted"/>
<evidence type="ECO:0000313" key="7">
    <source>
        <dbReference type="EMBL" id="KAK3234713.1"/>
    </source>
</evidence>
<keyword evidence="6" id="KW-0732">Signal</keyword>
<comment type="subcellular location">
    <subcellularLocation>
        <location evidence="1">Membrane</location>
        <topology evidence="1">Multi-pass membrane protein</topology>
    </subcellularLocation>
</comment>
<protein>
    <recommendedName>
        <fullName evidence="9">DUF423 domain-containing protein</fullName>
    </recommendedName>
</protein>
<evidence type="ECO:0000256" key="6">
    <source>
        <dbReference type="SAM" id="SignalP"/>
    </source>
</evidence>
<evidence type="ECO:0000256" key="4">
    <source>
        <dbReference type="ARBA" id="ARBA00023136"/>
    </source>
</evidence>
<accession>A0AAE0EN59</accession>
<keyword evidence="3 5" id="KW-1133">Transmembrane helix</keyword>
<sequence length="119" mass="12665">MTPVNWFQLACFLGFTGVLAGAFGAHALKGTVTADRLEAFQTGVQYQLVHAPALILASLSCDEWSVCARWFLAIGVFLFSGSLYFLVLLDLPQLGAITPLGGICMLIGWATLGLSAKGR</sequence>
<evidence type="ECO:0000256" key="1">
    <source>
        <dbReference type="ARBA" id="ARBA00004141"/>
    </source>
</evidence>
<gene>
    <name evidence="7" type="ORF">CYMTET_55043</name>
</gene>
<dbReference type="Pfam" id="PF04241">
    <property type="entry name" value="DUF423"/>
    <property type="match status" value="1"/>
</dbReference>
<evidence type="ECO:0000256" key="2">
    <source>
        <dbReference type="ARBA" id="ARBA00022692"/>
    </source>
</evidence>
<dbReference type="PANTHER" id="PTHR43461">
    <property type="entry name" value="TRANSMEMBRANE PROTEIN 256"/>
    <property type="match status" value="1"/>
</dbReference>
<comment type="caution">
    <text evidence="7">The sequence shown here is derived from an EMBL/GenBank/DDBJ whole genome shotgun (WGS) entry which is preliminary data.</text>
</comment>
<organism evidence="7 8">
    <name type="scientific">Cymbomonas tetramitiformis</name>
    <dbReference type="NCBI Taxonomy" id="36881"/>
    <lineage>
        <taxon>Eukaryota</taxon>
        <taxon>Viridiplantae</taxon>
        <taxon>Chlorophyta</taxon>
        <taxon>Pyramimonadophyceae</taxon>
        <taxon>Pyramimonadales</taxon>
        <taxon>Pyramimonadaceae</taxon>
        <taxon>Cymbomonas</taxon>
    </lineage>
</organism>
<dbReference type="Proteomes" id="UP001190700">
    <property type="component" value="Unassembled WGS sequence"/>
</dbReference>
<dbReference type="EMBL" id="LGRX02035480">
    <property type="protein sequence ID" value="KAK3234713.1"/>
    <property type="molecule type" value="Genomic_DNA"/>
</dbReference>
<dbReference type="AlphaFoldDB" id="A0AAE0EN59"/>
<dbReference type="InterPro" id="IPR006696">
    <property type="entry name" value="DUF423"/>
</dbReference>
<keyword evidence="4 5" id="KW-0472">Membrane</keyword>
<feature type="chain" id="PRO_5041899103" description="DUF423 domain-containing protein" evidence="6">
    <location>
        <begin position="22"/>
        <end position="119"/>
    </location>
</feature>
<evidence type="ECO:0000313" key="8">
    <source>
        <dbReference type="Proteomes" id="UP001190700"/>
    </source>
</evidence>
<evidence type="ECO:0000256" key="3">
    <source>
        <dbReference type="ARBA" id="ARBA00022989"/>
    </source>
</evidence>
<dbReference type="GO" id="GO:0005886">
    <property type="term" value="C:plasma membrane"/>
    <property type="evidence" value="ECO:0007669"/>
    <property type="project" value="TreeGrafter"/>
</dbReference>